<dbReference type="Proteomes" id="UP000621560">
    <property type="component" value="Unassembled WGS sequence"/>
</dbReference>
<dbReference type="Gene3D" id="3.30.530.20">
    <property type="match status" value="1"/>
</dbReference>
<dbReference type="SUPFAM" id="SSF55961">
    <property type="entry name" value="Bet v1-like"/>
    <property type="match status" value="1"/>
</dbReference>
<comment type="caution">
    <text evidence="1">The sequence shown here is derived from an EMBL/GenBank/DDBJ whole genome shotgun (WGS) entry which is preliminary data.</text>
</comment>
<evidence type="ECO:0000313" key="1">
    <source>
        <dbReference type="EMBL" id="MBD2846566.1"/>
    </source>
</evidence>
<name>A0A927BTL9_9BACL</name>
<sequence length="59" mass="6546">MTLETAHFVEPPGGRTLVKMESVFRSVADRDGMLQSGMEGGMNEGFARLSELLKKMQDK</sequence>
<accession>A0A927BTL9</accession>
<organism evidence="1 2">
    <name type="scientific">Paenibacillus sabuli</name>
    <dbReference type="NCBI Taxonomy" id="2772509"/>
    <lineage>
        <taxon>Bacteria</taxon>
        <taxon>Bacillati</taxon>
        <taxon>Bacillota</taxon>
        <taxon>Bacilli</taxon>
        <taxon>Bacillales</taxon>
        <taxon>Paenibacillaceae</taxon>
        <taxon>Paenibacillus</taxon>
    </lineage>
</organism>
<proteinExistence type="predicted"/>
<dbReference type="AlphaFoldDB" id="A0A927BTL9"/>
<protein>
    <submittedName>
        <fullName evidence="1">Uncharacterized protein</fullName>
    </submittedName>
</protein>
<gene>
    <name evidence="1" type="ORF">IDH44_15305</name>
</gene>
<evidence type="ECO:0000313" key="2">
    <source>
        <dbReference type="Proteomes" id="UP000621560"/>
    </source>
</evidence>
<reference evidence="1" key="1">
    <citation type="submission" date="2020-09" db="EMBL/GenBank/DDBJ databases">
        <title>A novel bacterium of genus Paenibacillus, isolated from South China Sea.</title>
        <authorList>
            <person name="Huang H."/>
            <person name="Mo K."/>
            <person name="Hu Y."/>
        </authorList>
    </citation>
    <scope>NUCLEOTIDE SEQUENCE</scope>
    <source>
        <strain evidence="1">IB182496</strain>
    </source>
</reference>
<dbReference type="EMBL" id="JACXIZ010000026">
    <property type="protein sequence ID" value="MBD2846566.1"/>
    <property type="molecule type" value="Genomic_DNA"/>
</dbReference>
<dbReference type="RefSeq" id="WP_190919103.1">
    <property type="nucleotide sequence ID" value="NZ_JACXIZ010000026.1"/>
</dbReference>
<dbReference type="InterPro" id="IPR023393">
    <property type="entry name" value="START-like_dom_sf"/>
</dbReference>
<keyword evidence="2" id="KW-1185">Reference proteome</keyword>